<feature type="compositionally biased region" description="Basic and acidic residues" evidence="1">
    <location>
        <begin position="123"/>
        <end position="137"/>
    </location>
</feature>
<evidence type="ECO:0000313" key="3">
    <source>
        <dbReference type="Proteomes" id="UP001151760"/>
    </source>
</evidence>
<keyword evidence="3" id="KW-1185">Reference proteome</keyword>
<reference evidence="2" key="2">
    <citation type="submission" date="2022-01" db="EMBL/GenBank/DDBJ databases">
        <authorList>
            <person name="Yamashiro T."/>
            <person name="Shiraishi A."/>
            <person name="Satake H."/>
            <person name="Nakayama K."/>
        </authorList>
    </citation>
    <scope>NUCLEOTIDE SEQUENCE</scope>
</reference>
<reference evidence="2" key="1">
    <citation type="journal article" date="2022" name="Int. J. Mol. Sci.">
        <title>Draft Genome of Tanacetum Coccineum: Genomic Comparison of Closely Related Tanacetum-Family Plants.</title>
        <authorList>
            <person name="Yamashiro T."/>
            <person name="Shiraishi A."/>
            <person name="Nakayama K."/>
            <person name="Satake H."/>
        </authorList>
    </citation>
    <scope>NUCLEOTIDE SEQUENCE</scope>
</reference>
<name>A0ABQ4X981_9ASTR</name>
<dbReference type="Proteomes" id="UP001151760">
    <property type="component" value="Unassembled WGS sequence"/>
</dbReference>
<feature type="compositionally biased region" description="Basic and acidic residues" evidence="1">
    <location>
        <begin position="79"/>
        <end position="88"/>
    </location>
</feature>
<gene>
    <name evidence="2" type="ORF">Tco_0656174</name>
</gene>
<proteinExistence type="predicted"/>
<evidence type="ECO:0000313" key="2">
    <source>
        <dbReference type="EMBL" id="GJS61390.1"/>
    </source>
</evidence>
<feature type="non-terminal residue" evidence="2">
    <location>
        <position position="1"/>
    </location>
</feature>
<comment type="caution">
    <text evidence="2">The sequence shown here is derived from an EMBL/GenBank/DDBJ whole genome shotgun (WGS) entry which is preliminary data.</text>
</comment>
<accession>A0ABQ4X981</accession>
<protein>
    <submittedName>
        <fullName evidence="2">Uncharacterized protein</fullName>
    </submittedName>
</protein>
<sequence>VKGLKTVQKRELSGSNWSSLFITQSQDEVVKSTRAYHWKEHGKRVQRCPRILLGQPGKSTKKRRKIESESAKKPSTTKESSKGKDPKVGSKTGKSAPAKDPVEEPTDKVIMNEQSTKDISISDEGHVSDPKDTDNAHMPKVPDTTTWFRPIPEEERPASPESEWVIPPIDLPEADNNWANAFAKAHQDPDENKLHNKIDDIGSFIRWYCRRIGKEELSKSDLEGPTFMMVKGFHENNISLQFQMEECHKLLTNQIDLVNPEGHRIVPDISNPLPLGGPPSQFNKVMENRKWTKDDKRSEYFFEVIERRLKIRRIFQSLESFVGGRLRDIDFRLISRTEDNPLVSVEVLRYNIKKEKSENKGIVPIETELVLELTQQGSSHEVSDSLKMEMEMEIPSTRDIK</sequence>
<feature type="region of interest" description="Disordered" evidence="1">
    <location>
        <begin position="39"/>
        <end position="165"/>
    </location>
</feature>
<dbReference type="EMBL" id="BQNB010009287">
    <property type="protein sequence ID" value="GJS61390.1"/>
    <property type="molecule type" value="Genomic_DNA"/>
</dbReference>
<evidence type="ECO:0000256" key="1">
    <source>
        <dbReference type="SAM" id="MobiDB-lite"/>
    </source>
</evidence>
<organism evidence="2 3">
    <name type="scientific">Tanacetum coccineum</name>
    <dbReference type="NCBI Taxonomy" id="301880"/>
    <lineage>
        <taxon>Eukaryota</taxon>
        <taxon>Viridiplantae</taxon>
        <taxon>Streptophyta</taxon>
        <taxon>Embryophyta</taxon>
        <taxon>Tracheophyta</taxon>
        <taxon>Spermatophyta</taxon>
        <taxon>Magnoliopsida</taxon>
        <taxon>eudicotyledons</taxon>
        <taxon>Gunneridae</taxon>
        <taxon>Pentapetalae</taxon>
        <taxon>asterids</taxon>
        <taxon>campanulids</taxon>
        <taxon>Asterales</taxon>
        <taxon>Asteraceae</taxon>
        <taxon>Asteroideae</taxon>
        <taxon>Anthemideae</taxon>
        <taxon>Anthemidinae</taxon>
        <taxon>Tanacetum</taxon>
    </lineage>
</organism>